<proteinExistence type="predicted"/>
<evidence type="ECO:0000313" key="2">
    <source>
        <dbReference type="Proteomes" id="UP001236657"/>
    </source>
</evidence>
<gene>
    <name evidence="1" type="ORF">RCF98_17600</name>
</gene>
<evidence type="ECO:0000313" key="1">
    <source>
        <dbReference type="EMBL" id="WML92500.1"/>
    </source>
</evidence>
<sequence>MPSGVLAGFCEVSTMLSSGSFSLVSSRSIVAPARGFSGLPLSAPWWRAVTGHALAFGAARWRLRRSARSFSGAVVVVGFSDPAAAATFAAAFSGWCGVSLAVRRFGAALWGVSVPVAAPPRARSLSLPVPTLPASAAWVRG</sequence>
<name>A0ABY9MV15_9GAMM</name>
<dbReference type="Proteomes" id="UP001236657">
    <property type="component" value="Plasmid pThlacMK1_1"/>
</dbReference>
<keyword evidence="2" id="KW-1185">Reference proteome</keyword>
<dbReference type="RefSeq" id="WP_308898858.1">
    <property type="nucleotide sequence ID" value="NZ_CP133219.1"/>
</dbReference>
<dbReference type="EMBL" id="CP133219">
    <property type="protein sequence ID" value="WML92500.1"/>
    <property type="molecule type" value="Genomic_DNA"/>
</dbReference>
<accession>A0ABY9MV15</accession>
<organism evidence="1 2">
    <name type="scientific">Thiothrix lacustris</name>
    <dbReference type="NCBI Taxonomy" id="525917"/>
    <lineage>
        <taxon>Bacteria</taxon>
        <taxon>Pseudomonadati</taxon>
        <taxon>Pseudomonadota</taxon>
        <taxon>Gammaproteobacteria</taxon>
        <taxon>Thiotrichales</taxon>
        <taxon>Thiotrichaceae</taxon>
        <taxon>Thiothrix</taxon>
    </lineage>
</organism>
<reference evidence="1 2" key="1">
    <citation type="submission" date="2023-08" db="EMBL/GenBank/DDBJ databases">
        <title>New molecular markers tilS and rpoB for phylogenetic and monitoring studies of the genus Thiothrix biodiversity.</title>
        <authorList>
            <person name="Ravin N.V."/>
            <person name="Smolyakov D."/>
            <person name="Markov N.D."/>
            <person name="Beletsky A.V."/>
            <person name="Mardanov A.V."/>
            <person name="Rudenko T.S."/>
            <person name="Grabovich M.Y."/>
        </authorList>
    </citation>
    <scope>NUCLEOTIDE SEQUENCE [LARGE SCALE GENOMIC DNA]</scope>
    <source>
        <strain evidence="1 2">MK1</strain>
        <plasmid evidence="1 2">pThlacMK1_1</plasmid>
    </source>
</reference>
<keyword evidence="1" id="KW-0614">Plasmid</keyword>
<geneLocation type="plasmid" evidence="1 2">
    <name>pThlacMK1_1</name>
</geneLocation>
<protein>
    <submittedName>
        <fullName evidence="1">Uncharacterized protein</fullName>
    </submittedName>
</protein>